<feature type="transmembrane region" description="Helical" evidence="1">
    <location>
        <begin position="396"/>
        <end position="417"/>
    </location>
</feature>
<evidence type="ECO:0000313" key="2">
    <source>
        <dbReference type="EMBL" id="GIJ73593.1"/>
    </source>
</evidence>
<keyword evidence="1" id="KW-1133">Transmembrane helix</keyword>
<dbReference type="SUPFAM" id="SSF53649">
    <property type="entry name" value="Alkaline phosphatase-like"/>
    <property type="match status" value="1"/>
</dbReference>
<sequence length="682" mass="67530">MVAAASVAGVALPQPASATVEASGQVIVVGVAGLRWSDVSTTATPTLASIVDGGAVGALSVRSAPAPPQVTCPGEGWLTLGAGGYAAVAEPYGAGCVGRHPPPVAVADHEADHEADDVPDGVTAWVPDLPRFGRLNAGLRFGARPGTLGDAVPCAGAVGPGAALAVADRAGIVDRYVPALPADPRPLFAGCPLTMVDLGSLPGGPTGAADRAGRLAEVDRALGTIVAARPSGSTLLVLGVAGSAGDPAPRLHLAALDGPGVEAGWLRSPSTRRTPYVQLSDVTPTVLTLLGREVPAGVAGLPVDGGGPGRPSTVDDTVHALVDLDRAAGAQRAAVAPFFAWYGVLLLLVFGTYALVRRRGGEPGTAAGRAALLLAAAPAGTFLANLVPWWRAPYPMVAAGAATLVAAGLIAAVALVGPWRARPGLMVAAVTAGVLTVDAVTGGTLQINSMLGYNPLVAGRFAGFGNLAFAVFATASLLAAAAAAGALRRRRAGAVVVVAAGAVALAVDGAPGWGADFGGVLTLAPAFAVLALLTAGAALRPVRLLLAGAAGAAAAVGIGVLDASRPPESRSHFGRFVAGLGDGSAAATVLRKLDANLDLLFSGPHTIAALVLTVAVSVWLVRAPAAFYAHAPWLRPALLSAVAMAWIAFATNDSGVAIPLVAMLVAAPTVLAVHTLNRPAEP</sequence>
<feature type="transmembrane region" description="Helical" evidence="1">
    <location>
        <begin position="656"/>
        <end position="676"/>
    </location>
</feature>
<feature type="transmembrane region" description="Helical" evidence="1">
    <location>
        <begin position="520"/>
        <end position="539"/>
    </location>
</feature>
<feature type="transmembrane region" description="Helical" evidence="1">
    <location>
        <begin position="368"/>
        <end position="390"/>
    </location>
</feature>
<feature type="transmembrane region" description="Helical" evidence="1">
    <location>
        <begin position="338"/>
        <end position="356"/>
    </location>
</feature>
<evidence type="ECO:0000313" key="3">
    <source>
        <dbReference type="Proteomes" id="UP000635606"/>
    </source>
</evidence>
<dbReference type="AlphaFoldDB" id="A0A8J4A2H4"/>
<feature type="transmembrane region" description="Helical" evidence="1">
    <location>
        <begin position="633"/>
        <end position="650"/>
    </location>
</feature>
<evidence type="ECO:0000256" key="1">
    <source>
        <dbReference type="SAM" id="Phobius"/>
    </source>
</evidence>
<comment type="caution">
    <text evidence="2">The sequence shown here is derived from an EMBL/GenBank/DDBJ whole genome shotgun (WGS) entry which is preliminary data.</text>
</comment>
<protein>
    <submittedName>
        <fullName evidence="2">Uncharacterized protein</fullName>
    </submittedName>
</protein>
<name>A0A8J4A2H4_9ACTN</name>
<feature type="transmembrane region" description="Helical" evidence="1">
    <location>
        <begin position="424"/>
        <end position="447"/>
    </location>
</feature>
<feature type="transmembrane region" description="Helical" evidence="1">
    <location>
        <begin position="494"/>
        <end position="514"/>
    </location>
</feature>
<keyword evidence="3" id="KW-1185">Reference proteome</keyword>
<gene>
    <name evidence="2" type="ORF">Voc01_085100</name>
</gene>
<feature type="transmembrane region" description="Helical" evidence="1">
    <location>
        <begin position="467"/>
        <end position="487"/>
    </location>
</feature>
<organism evidence="2 3">
    <name type="scientific">Virgisporangium ochraceum</name>
    <dbReference type="NCBI Taxonomy" id="65505"/>
    <lineage>
        <taxon>Bacteria</taxon>
        <taxon>Bacillati</taxon>
        <taxon>Actinomycetota</taxon>
        <taxon>Actinomycetes</taxon>
        <taxon>Micromonosporales</taxon>
        <taxon>Micromonosporaceae</taxon>
        <taxon>Virgisporangium</taxon>
    </lineage>
</organism>
<proteinExistence type="predicted"/>
<dbReference type="InterPro" id="IPR017850">
    <property type="entry name" value="Alkaline_phosphatase_core_sf"/>
</dbReference>
<accession>A0A8J4A2H4</accession>
<feature type="transmembrane region" description="Helical" evidence="1">
    <location>
        <begin position="599"/>
        <end position="621"/>
    </location>
</feature>
<feature type="transmembrane region" description="Helical" evidence="1">
    <location>
        <begin position="544"/>
        <end position="561"/>
    </location>
</feature>
<dbReference type="Proteomes" id="UP000635606">
    <property type="component" value="Unassembled WGS sequence"/>
</dbReference>
<keyword evidence="1" id="KW-0812">Transmembrane</keyword>
<keyword evidence="1" id="KW-0472">Membrane</keyword>
<dbReference type="EMBL" id="BOPH01000120">
    <property type="protein sequence ID" value="GIJ73593.1"/>
    <property type="molecule type" value="Genomic_DNA"/>
</dbReference>
<reference evidence="2" key="1">
    <citation type="submission" date="2021-01" db="EMBL/GenBank/DDBJ databases">
        <title>Whole genome shotgun sequence of Virgisporangium ochraceum NBRC 16418.</title>
        <authorList>
            <person name="Komaki H."/>
            <person name="Tamura T."/>
        </authorList>
    </citation>
    <scope>NUCLEOTIDE SEQUENCE</scope>
    <source>
        <strain evidence="2">NBRC 16418</strain>
    </source>
</reference>
<dbReference type="Gene3D" id="3.40.720.10">
    <property type="entry name" value="Alkaline Phosphatase, subunit A"/>
    <property type="match status" value="1"/>
</dbReference>